<keyword evidence="6 10" id="KW-1133">Transmembrane helix</keyword>
<evidence type="ECO:0000256" key="1">
    <source>
        <dbReference type="ARBA" id="ARBA00004651"/>
    </source>
</evidence>
<dbReference type="PANTHER" id="PTHR43298">
    <property type="entry name" value="MULTIDRUG RESISTANCE PROTEIN NORM-RELATED"/>
    <property type="match status" value="1"/>
</dbReference>
<dbReference type="Proteomes" id="UP000287502">
    <property type="component" value="Chromosome"/>
</dbReference>
<evidence type="ECO:0000313" key="11">
    <source>
        <dbReference type="EMBL" id="QAR33000.1"/>
    </source>
</evidence>
<feature type="transmembrane region" description="Helical" evidence="10">
    <location>
        <begin position="86"/>
        <end position="110"/>
    </location>
</feature>
<dbReference type="GO" id="GO:0042910">
    <property type="term" value="F:xenobiotic transmembrane transporter activity"/>
    <property type="evidence" value="ECO:0007669"/>
    <property type="project" value="InterPro"/>
</dbReference>
<evidence type="ECO:0000256" key="2">
    <source>
        <dbReference type="ARBA" id="ARBA00022448"/>
    </source>
</evidence>
<feature type="transmembrane region" description="Helical" evidence="10">
    <location>
        <begin position="130"/>
        <end position="151"/>
    </location>
</feature>
<name>A0A410JXW4_9BACT</name>
<dbReference type="InterPro" id="IPR048279">
    <property type="entry name" value="MdtK-like"/>
</dbReference>
<organism evidence="11 12">
    <name type="scientific">Geovibrio thiophilus</name>
    <dbReference type="NCBI Taxonomy" id="139438"/>
    <lineage>
        <taxon>Bacteria</taxon>
        <taxon>Pseudomonadati</taxon>
        <taxon>Deferribacterota</taxon>
        <taxon>Deferribacteres</taxon>
        <taxon>Deferribacterales</taxon>
        <taxon>Geovibrionaceae</taxon>
        <taxon>Geovibrio</taxon>
    </lineage>
</organism>
<evidence type="ECO:0000256" key="9">
    <source>
        <dbReference type="ARBA" id="ARBA00031636"/>
    </source>
</evidence>
<evidence type="ECO:0000256" key="5">
    <source>
        <dbReference type="ARBA" id="ARBA00022692"/>
    </source>
</evidence>
<evidence type="ECO:0000256" key="8">
    <source>
        <dbReference type="ARBA" id="ARBA00023136"/>
    </source>
</evidence>
<reference evidence="11 12" key="1">
    <citation type="submission" date="2019-01" db="EMBL/GenBank/DDBJ databases">
        <title>Geovibrio thiophilus DSM 11263, complete genome.</title>
        <authorList>
            <person name="Spring S."/>
            <person name="Bunk B."/>
            <person name="Sproer C."/>
        </authorList>
    </citation>
    <scope>NUCLEOTIDE SEQUENCE [LARGE SCALE GENOMIC DNA]</scope>
    <source>
        <strain evidence="11 12">DSM 11263</strain>
    </source>
</reference>
<dbReference type="InterPro" id="IPR050222">
    <property type="entry name" value="MATE_MdtK"/>
</dbReference>
<feature type="transmembrane region" description="Helical" evidence="10">
    <location>
        <begin position="12"/>
        <end position="33"/>
    </location>
</feature>
<evidence type="ECO:0000256" key="3">
    <source>
        <dbReference type="ARBA" id="ARBA00022449"/>
    </source>
</evidence>
<dbReference type="PANTHER" id="PTHR43298:SF2">
    <property type="entry name" value="FMN_FAD EXPORTER YEEO-RELATED"/>
    <property type="match status" value="1"/>
</dbReference>
<dbReference type="CDD" id="cd13137">
    <property type="entry name" value="MATE_NorM_like"/>
    <property type="match status" value="1"/>
</dbReference>
<evidence type="ECO:0000313" key="12">
    <source>
        <dbReference type="Proteomes" id="UP000287502"/>
    </source>
</evidence>
<keyword evidence="7" id="KW-0406">Ion transport</keyword>
<dbReference type="InterPro" id="IPR002528">
    <property type="entry name" value="MATE_fam"/>
</dbReference>
<dbReference type="OrthoDB" id="62420at2"/>
<evidence type="ECO:0000256" key="4">
    <source>
        <dbReference type="ARBA" id="ARBA00022475"/>
    </source>
</evidence>
<keyword evidence="8 10" id="KW-0472">Membrane</keyword>
<dbReference type="GO" id="GO:0005886">
    <property type="term" value="C:plasma membrane"/>
    <property type="evidence" value="ECO:0007669"/>
    <property type="project" value="UniProtKB-SubCell"/>
</dbReference>
<keyword evidence="3" id="KW-0050">Antiport</keyword>
<proteinExistence type="predicted"/>
<keyword evidence="2" id="KW-0813">Transport</keyword>
<feature type="transmembrane region" description="Helical" evidence="10">
    <location>
        <begin position="191"/>
        <end position="215"/>
    </location>
</feature>
<feature type="transmembrane region" description="Helical" evidence="10">
    <location>
        <begin position="311"/>
        <end position="333"/>
    </location>
</feature>
<accession>A0A410JXW4</accession>
<evidence type="ECO:0000256" key="10">
    <source>
        <dbReference type="SAM" id="Phobius"/>
    </source>
</evidence>
<feature type="transmembrane region" description="Helical" evidence="10">
    <location>
        <begin position="353"/>
        <end position="372"/>
    </location>
</feature>
<keyword evidence="4" id="KW-1003">Cell membrane</keyword>
<dbReference type="NCBIfam" id="TIGR00797">
    <property type="entry name" value="matE"/>
    <property type="match status" value="1"/>
</dbReference>
<dbReference type="KEGG" id="gtl:EP073_06130"/>
<dbReference type="RefSeq" id="WP_128466286.1">
    <property type="nucleotide sequence ID" value="NZ_CP035108.1"/>
</dbReference>
<dbReference type="EMBL" id="CP035108">
    <property type="protein sequence ID" value="QAR33000.1"/>
    <property type="molecule type" value="Genomic_DNA"/>
</dbReference>
<feature type="transmembrane region" description="Helical" evidence="10">
    <location>
        <begin position="384"/>
        <end position="404"/>
    </location>
</feature>
<dbReference type="GO" id="GO:0006811">
    <property type="term" value="P:monoatomic ion transport"/>
    <property type="evidence" value="ECO:0007669"/>
    <property type="project" value="UniProtKB-KW"/>
</dbReference>
<protein>
    <recommendedName>
        <fullName evidence="9">Multidrug-efflux transporter</fullName>
    </recommendedName>
</protein>
<dbReference type="Pfam" id="PF01554">
    <property type="entry name" value="MatE"/>
    <property type="match status" value="2"/>
</dbReference>
<feature type="transmembrane region" description="Helical" evidence="10">
    <location>
        <begin position="163"/>
        <end position="185"/>
    </location>
</feature>
<gene>
    <name evidence="11" type="ORF">EP073_06130</name>
</gene>
<dbReference type="AlphaFoldDB" id="A0A410JXW4"/>
<feature type="transmembrane region" description="Helical" evidence="10">
    <location>
        <begin position="252"/>
        <end position="273"/>
    </location>
</feature>
<dbReference type="PIRSF" id="PIRSF006603">
    <property type="entry name" value="DinF"/>
    <property type="match status" value="1"/>
</dbReference>
<comment type="subcellular location">
    <subcellularLocation>
        <location evidence="1">Cell membrane</location>
        <topology evidence="1">Multi-pass membrane protein</topology>
    </subcellularLocation>
</comment>
<dbReference type="GO" id="GO:0015297">
    <property type="term" value="F:antiporter activity"/>
    <property type="evidence" value="ECO:0007669"/>
    <property type="project" value="UniProtKB-KW"/>
</dbReference>
<evidence type="ECO:0000256" key="6">
    <source>
        <dbReference type="ARBA" id="ARBA00022989"/>
    </source>
</evidence>
<evidence type="ECO:0000256" key="7">
    <source>
        <dbReference type="ARBA" id="ARBA00023065"/>
    </source>
</evidence>
<keyword evidence="5 10" id="KW-0812">Transmembrane</keyword>
<sequence>MSDSSFSKRIWTVLKISFPAAMYNLLGMVQSLVDMLFVGRISSLSVAAVGVSMQYVGMLYAFMSLFYVGTNALVSRFFGAKEPEKAGLVSYNMFVLALGFSVPLFIMGYFKSHVLFHILGMSAEIEAIGSVYMKIYSFSIPILFAQGVLYSSLNAYGKTKIPFYIGIFGNIVNFLLDYALIFGAWGFPALGVAGVAYATVIARILEFFIYAYLCFIRKEIDFVMRFSGDLLRRALKVGFPTWMERMMTFPTYIVLSALVARYGTEALAGYQIGLRIEGIAFMPGVGFIVATMALTGRHLGAGEPEEAEKDAMAATVAACAFMGAVGLMMFLFPVPLARMFTTDAPTVESAAEYLRIMGLSQIPLGIFFVMSGALRGAGDTRTTFIVNTACIWLLRVLPAAVMVWMGIALFWVYLVAALESAVRAGLLVRVFLRGKWKSIAV</sequence>
<feature type="transmembrane region" description="Helical" evidence="10">
    <location>
        <begin position="279"/>
        <end position="299"/>
    </location>
</feature>
<feature type="transmembrane region" description="Helical" evidence="10">
    <location>
        <begin position="53"/>
        <end position="74"/>
    </location>
</feature>
<keyword evidence="12" id="KW-1185">Reference proteome</keyword>